<evidence type="ECO:0000313" key="13">
    <source>
        <dbReference type="Proteomes" id="UP001162164"/>
    </source>
</evidence>
<evidence type="ECO:0000313" key="12">
    <source>
        <dbReference type="EMBL" id="KAJ8953966.1"/>
    </source>
</evidence>
<evidence type="ECO:0000256" key="9">
    <source>
        <dbReference type="ARBA" id="ARBA00023242"/>
    </source>
</evidence>
<dbReference type="Proteomes" id="UP001162164">
    <property type="component" value="Unassembled WGS sequence"/>
</dbReference>
<comment type="catalytic activity">
    <reaction evidence="10">
        <text>N(6)-acetyl-L-lysyl-[histone] + H2O = L-lysyl-[histone] + acetate</text>
        <dbReference type="Rhea" id="RHEA:58196"/>
        <dbReference type="Rhea" id="RHEA-COMP:9845"/>
        <dbReference type="Rhea" id="RHEA-COMP:11338"/>
        <dbReference type="ChEBI" id="CHEBI:15377"/>
        <dbReference type="ChEBI" id="CHEBI:29969"/>
        <dbReference type="ChEBI" id="CHEBI:30089"/>
        <dbReference type="ChEBI" id="CHEBI:61930"/>
        <dbReference type="EC" id="3.5.1.98"/>
    </reaction>
</comment>
<dbReference type="InterPro" id="IPR023696">
    <property type="entry name" value="Ureohydrolase_dom_sf"/>
</dbReference>
<sequence length="479" mass="53762">MADAHCGYCFINNVAIAAEMALTEGYAKKVLICSLFLYTRYEHGLFWPHLRESNCDYIGVGAGKGYNVNVPLNIINLGDNDYLGIMFNLLLPIAYEYNPDLILISAGYDAAIGCPEGQMVVTPQCYGHLISLLSGLANGKIVACLEGGYFIESLAEGVAFTVKALLGNVCYPLIQPTIPKLHEVVDEVINNVKYFLHKSDEHVSCIDYVPVSEIETNYPVPSEEEFNSNMNIIHKYTQNGRKCNDIVGYIYDEELLNHKPTSDSGKAVPERPERLTEIIKQFEEFHILERSKKNRQCQPIFKWCILRNTSSRIMAHESLKERPDWYFNEHTGECVSRSVNCVLSLARTIADDKIRAGVSVVRPPGHHASANRGSGFCFVNNVVIAANYLIMEKGYKKVLIVDFDIHHGNGTQDLTYNRRDIMYISVHRVQKRILIIGRYGTGLFPPIAFTYDPDFVLISAEFDAGIYDPLGGGYKVSCQ</sequence>
<evidence type="ECO:0000256" key="2">
    <source>
        <dbReference type="ARBA" id="ARBA00007738"/>
    </source>
</evidence>
<evidence type="ECO:0000259" key="11">
    <source>
        <dbReference type="Pfam" id="PF00850"/>
    </source>
</evidence>
<evidence type="ECO:0000256" key="3">
    <source>
        <dbReference type="ARBA" id="ARBA00012111"/>
    </source>
</evidence>
<keyword evidence="7" id="KW-0805">Transcription regulation</keyword>
<proteinExistence type="inferred from homology"/>
<gene>
    <name evidence="12" type="ORF">NQ317_015563</name>
</gene>
<accession>A0ABQ9IQN7</accession>
<keyword evidence="5" id="KW-0378">Hydrolase</keyword>
<dbReference type="InterPro" id="IPR037138">
    <property type="entry name" value="His_deacetylse_dom_sf"/>
</dbReference>
<evidence type="ECO:0000256" key="6">
    <source>
        <dbReference type="ARBA" id="ARBA00022853"/>
    </source>
</evidence>
<reference evidence="12" key="1">
    <citation type="journal article" date="2023" name="Insect Mol. Biol.">
        <title>Genome sequencing provides insights into the evolution of gene families encoding plant cell wall-degrading enzymes in longhorned beetles.</title>
        <authorList>
            <person name="Shin N.R."/>
            <person name="Okamura Y."/>
            <person name="Kirsch R."/>
            <person name="Pauchet Y."/>
        </authorList>
    </citation>
    <scope>NUCLEOTIDE SEQUENCE</scope>
    <source>
        <strain evidence="12">MMC_N1</strain>
    </source>
</reference>
<dbReference type="EMBL" id="JAPWTJ010003625">
    <property type="protein sequence ID" value="KAJ8953966.1"/>
    <property type="molecule type" value="Genomic_DNA"/>
</dbReference>
<dbReference type="PANTHER" id="PTHR10625:SF5">
    <property type="entry name" value="HISTONE DEACETYLASE"/>
    <property type="match status" value="1"/>
</dbReference>
<keyword evidence="9" id="KW-0539">Nucleus</keyword>
<dbReference type="PRINTS" id="PR01270">
    <property type="entry name" value="HDASUPER"/>
</dbReference>
<evidence type="ECO:0000256" key="7">
    <source>
        <dbReference type="ARBA" id="ARBA00023015"/>
    </source>
</evidence>
<keyword evidence="6" id="KW-0156">Chromatin regulator</keyword>
<evidence type="ECO:0000256" key="10">
    <source>
        <dbReference type="ARBA" id="ARBA00048287"/>
    </source>
</evidence>
<feature type="domain" description="Histone deacetylase" evidence="11">
    <location>
        <begin position="318"/>
        <end position="431"/>
    </location>
</feature>
<comment type="caution">
    <text evidence="12">The sequence shown here is derived from an EMBL/GenBank/DDBJ whole genome shotgun (WGS) entry which is preliminary data.</text>
</comment>
<organism evidence="12 13">
    <name type="scientific">Molorchus minor</name>
    <dbReference type="NCBI Taxonomy" id="1323400"/>
    <lineage>
        <taxon>Eukaryota</taxon>
        <taxon>Metazoa</taxon>
        <taxon>Ecdysozoa</taxon>
        <taxon>Arthropoda</taxon>
        <taxon>Hexapoda</taxon>
        <taxon>Insecta</taxon>
        <taxon>Pterygota</taxon>
        <taxon>Neoptera</taxon>
        <taxon>Endopterygota</taxon>
        <taxon>Coleoptera</taxon>
        <taxon>Polyphaga</taxon>
        <taxon>Cucujiformia</taxon>
        <taxon>Chrysomeloidea</taxon>
        <taxon>Cerambycidae</taxon>
        <taxon>Lamiinae</taxon>
        <taxon>Monochamini</taxon>
        <taxon>Molorchus</taxon>
    </lineage>
</organism>
<dbReference type="EC" id="3.5.1.98" evidence="3"/>
<keyword evidence="4" id="KW-0678">Repressor</keyword>
<feature type="domain" description="Histone deacetylase" evidence="11">
    <location>
        <begin position="28"/>
        <end position="164"/>
    </location>
</feature>
<comment type="subcellular location">
    <subcellularLocation>
        <location evidence="1">Nucleus</location>
    </subcellularLocation>
</comment>
<keyword evidence="8" id="KW-0804">Transcription</keyword>
<evidence type="ECO:0000256" key="4">
    <source>
        <dbReference type="ARBA" id="ARBA00022491"/>
    </source>
</evidence>
<dbReference type="PANTHER" id="PTHR10625">
    <property type="entry name" value="HISTONE DEACETYLASE HDAC1-RELATED"/>
    <property type="match status" value="1"/>
</dbReference>
<evidence type="ECO:0000256" key="5">
    <source>
        <dbReference type="ARBA" id="ARBA00022801"/>
    </source>
</evidence>
<name>A0ABQ9IQN7_9CUCU</name>
<keyword evidence="13" id="KW-1185">Reference proteome</keyword>
<comment type="similarity">
    <text evidence="2">Belongs to the histone deacetylase family. HD type 2 subfamily.</text>
</comment>
<evidence type="ECO:0000256" key="1">
    <source>
        <dbReference type="ARBA" id="ARBA00004123"/>
    </source>
</evidence>
<dbReference type="Gene3D" id="3.40.800.20">
    <property type="entry name" value="Histone deacetylase domain"/>
    <property type="match status" value="3"/>
</dbReference>
<dbReference type="SUPFAM" id="SSF52768">
    <property type="entry name" value="Arginase/deacetylase"/>
    <property type="match status" value="2"/>
</dbReference>
<dbReference type="InterPro" id="IPR000286">
    <property type="entry name" value="HDACs"/>
</dbReference>
<dbReference type="Pfam" id="PF00850">
    <property type="entry name" value="Hist_deacetyl"/>
    <property type="match status" value="2"/>
</dbReference>
<dbReference type="InterPro" id="IPR023801">
    <property type="entry name" value="His_deacetylse_dom"/>
</dbReference>
<protein>
    <recommendedName>
        <fullName evidence="3">histone deacetylase</fullName>
        <ecNumber evidence="3">3.5.1.98</ecNumber>
    </recommendedName>
</protein>
<evidence type="ECO:0000256" key="8">
    <source>
        <dbReference type="ARBA" id="ARBA00023163"/>
    </source>
</evidence>